<organism evidence="1">
    <name type="scientific">Homo sapiens</name>
    <name type="common">Human</name>
    <dbReference type="NCBI Taxonomy" id="9606"/>
    <lineage>
        <taxon>Eukaryota</taxon>
        <taxon>Metazoa</taxon>
        <taxon>Chordata</taxon>
        <taxon>Craniata</taxon>
        <taxon>Vertebrata</taxon>
        <taxon>Euteleostomi</taxon>
        <taxon>Mammalia</taxon>
        <taxon>Eutheria</taxon>
        <taxon>Euarchontoglires</taxon>
        <taxon>Primates</taxon>
        <taxon>Haplorrhini</taxon>
        <taxon>Catarrhini</taxon>
        <taxon>Hominidae</taxon>
        <taxon>Homo</taxon>
    </lineage>
</organism>
<evidence type="ECO:0000313" key="1">
    <source>
        <dbReference type="EMBL" id="AAF65449.1"/>
    </source>
</evidence>
<name>Q9NYI3_HUMAN</name>
<dbReference type="EMBL" id="AF242772">
    <property type="protein sequence ID" value="AAF65449.1"/>
    <property type="molecule type" value="mRNA"/>
</dbReference>
<protein>
    <submittedName>
        <fullName evidence="1">Mesenchymal stem cell protein DSCD28</fullName>
    </submittedName>
</protein>
<accession>Q9NYI3</accession>
<reference evidence="1" key="1">
    <citation type="submission" date="2000-03" db="EMBL/GenBank/DDBJ databases">
        <title>cDNA DSCD28 expressed by osteogenic human mesenchymal stem cells.</title>
        <authorList>
            <person name="van den Bos C."/>
            <person name="Mbalaviele G."/>
            <person name="Thiede M."/>
        </authorList>
    </citation>
    <scope>NUCLEOTIDE SEQUENCE</scope>
</reference>
<sequence>MFHCMYIPYFAYSFTFHGHLGCFYLVGTVNHAAINIGVQIYVPASAFNSFAYIPRS</sequence>
<proteinExistence type="evidence at transcript level"/>
<dbReference type="AlphaFoldDB" id="Q9NYI3"/>